<protein>
    <submittedName>
        <fullName evidence="1">Uncharacterized protein</fullName>
    </submittedName>
</protein>
<gene>
    <name evidence="1" type="ORF">EYF80_062561</name>
</gene>
<evidence type="ECO:0000313" key="2">
    <source>
        <dbReference type="Proteomes" id="UP000314294"/>
    </source>
</evidence>
<name>A0A4Z2EEI8_9TELE</name>
<keyword evidence="2" id="KW-1185">Reference proteome</keyword>
<sequence>MDDYKSNGAKNEGCFRKEEPCEPDRILFHGDPAVPTRGGIVLPQAGGGPAFHRAIECRDERVMDG</sequence>
<reference evidence="1 2" key="1">
    <citation type="submission" date="2019-03" db="EMBL/GenBank/DDBJ databases">
        <title>First draft genome of Liparis tanakae, snailfish: a comprehensive survey of snailfish specific genes.</title>
        <authorList>
            <person name="Kim W."/>
            <person name="Song I."/>
            <person name="Jeong J.-H."/>
            <person name="Kim D."/>
            <person name="Kim S."/>
            <person name="Ryu S."/>
            <person name="Song J.Y."/>
            <person name="Lee S.K."/>
        </authorList>
    </citation>
    <scope>NUCLEOTIDE SEQUENCE [LARGE SCALE GENOMIC DNA]</scope>
    <source>
        <tissue evidence="1">Muscle</tissue>
    </source>
</reference>
<accession>A0A4Z2EEI8</accession>
<comment type="caution">
    <text evidence="1">The sequence shown here is derived from an EMBL/GenBank/DDBJ whole genome shotgun (WGS) entry which is preliminary data.</text>
</comment>
<organism evidence="1 2">
    <name type="scientific">Liparis tanakae</name>
    <name type="common">Tanaka's snailfish</name>
    <dbReference type="NCBI Taxonomy" id="230148"/>
    <lineage>
        <taxon>Eukaryota</taxon>
        <taxon>Metazoa</taxon>
        <taxon>Chordata</taxon>
        <taxon>Craniata</taxon>
        <taxon>Vertebrata</taxon>
        <taxon>Euteleostomi</taxon>
        <taxon>Actinopterygii</taxon>
        <taxon>Neopterygii</taxon>
        <taxon>Teleostei</taxon>
        <taxon>Neoteleostei</taxon>
        <taxon>Acanthomorphata</taxon>
        <taxon>Eupercaria</taxon>
        <taxon>Perciformes</taxon>
        <taxon>Cottioidei</taxon>
        <taxon>Cottales</taxon>
        <taxon>Liparidae</taxon>
        <taxon>Liparis</taxon>
    </lineage>
</organism>
<dbReference type="EMBL" id="SRLO01008529">
    <property type="protein sequence ID" value="TNN27296.1"/>
    <property type="molecule type" value="Genomic_DNA"/>
</dbReference>
<evidence type="ECO:0000313" key="1">
    <source>
        <dbReference type="EMBL" id="TNN27296.1"/>
    </source>
</evidence>
<dbReference type="Proteomes" id="UP000314294">
    <property type="component" value="Unassembled WGS sequence"/>
</dbReference>
<proteinExistence type="predicted"/>
<dbReference type="AlphaFoldDB" id="A0A4Z2EEI8"/>